<evidence type="ECO:0000259" key="1">
    <source>
        <dbReference type="PROSITE" id="PS51186"/>
    </source>
</evidence>
<dbReference type="InterPro" id="IPR000182">
    <property type="entry name" value="GNAT_dom"/>
</dbReference>
<sequence>MKDSRLHIAPTKDNSDIPFDLLELADPSRVRINEYLKTGTCYLAKVDSKVIGVLVLHPIDSTSLEIKNIAIDESEQGKGYGKELLGYSELVGRELGFEKLVIGTGNSSIGQLALYQKVGFEMSRIEKDFFINNYPEPIVENGIQCKHMIILEKVLRK</sequence>
<dbReference type="Proteomes" id="UP001307705">
    <property type="component" value="Unassembled WGS sequence"/>
</dbReference>
<dbReference type="Gene3D" id="3.40.630.30">
    <property type="match status" value="1"/>
</dbReference>
<comment type="caution">
    <text evidence="2">The sequence shown here is derived from an EMBL/GenBank/DDBJ whole genome shotgun (WGS) entry which is preliminary data.</text>
</comment>
<protein>
    <submittedName>
        <fullName evidence="2">GNAT family N-acetyltransferase</fullName>
    </submittedName>
</protein>
<feature type="domain" description="N-acetyltransferase" evidence="1">
    <location>
        <begin position="4"/>
        <end position="156"/>
    </location>
</feature>
<dbReference type="RefSeq" id="WP_338229445.1">
    <property type="nucleotide sequence ID" value="NZ_BTPE01000010.1"/>
</dbReference>
<dbReference type="InterPro" id="IPR016181">
    <property type="entry name" value="Acyl_CoA_acyltransferase"/>
</dbReference>
<evidence type="ECO:0000313" key="2">
    <source>
        <dbReference type="EMBL" id="GMQ34619.1"/>
    </source>
</evidence>
<dbReference type="EMBL" id="BTPE01000010">
    <property type="protein sequence ID" value="GMQ34619.1"/>
    <property type="molecule type" value="Genomic_DNA"/>
</dbReference>
<reference evidence="2 3" key="1">
    <citation type="submission" date="2023-08" db="EMBL/GenBank/DDBJ databases">
        <title>Draft genome sequence of Algoriphagus taiwanensis.</title>
        <authorList>
            <person name="Takatani N."/>
            <person name="Hosokawa M."/>
            <person name="Sawabe T."/>
        </authorList>
    </citation>
    <scope>NUCLEOTIDE SEQUENCE [LARGE SCALE GENOMIC DNA]</scope>
    <source>
        <strain evidence="2 3">JCM 19755</strain>
    </source>
</reference>
<gene>
    <name evidence="2" type="ORF">Ataiwa_28920</name>
</gene>
<dbReference type="CDD" id="cd04301">
    <property type="entry name" value="NAT_SF"/>
    <property type="match status" value="1"/>
</dbReference>
<organism evidence="2 3">
    <name type="scientific">Algoriphagus taiwanensis</name>
    <dbReference type="NCBI Taxonomy" id="1445656"/>
    <lineage>
        <taxon>Bacteria</taxon>
        <taxon>Pseudomonadati</taxon>
        <taxon>Bacteroidota</taxon>
        <taxon>Cytophagia</taxon>
        <taxon>Cytophagales</taxon>
        <taxon>Cyclobacteriaceae</taxon>
        <taxon>Algoriphagus</taxon>
    </lineage>
</organism>
<name>A0ABQ6Q362_9BACT</name>
<dbReference type="SUPFAM" id="SSF55729">
    <property type="entry name" value="Acyl-CoA N-acyltransferases (Nat)"/>
    <property type="match status" value="1"/>
</dbReference>
<dbReference type="PROSITE" id="PS51186">
    <property type="entry name" value="GNAT"/>
    <property type="match status" value="1"/>
</dbReference>
<keyword evidence="3" id="KW-1185">Reference proteome</keyword>
<evidence type="ECO:0000313" key="3">
    <source>
        <dbReference type="Proteomes" id="UP001307705"/>
    </source>
</evidence>
<proteinExistence type="predicted"/>
<dbReference type="Pfam" id="PF00583">
    <property type="entry name" value="Acetyltransf_1"/>
    <property type="match status" value="1"/>
</dbReference>
<accession>A0ABQ6Q362</accession>